<dbReference type="AlphaFoldDB" id="A0A9P4IIY4"/>
<proteinExistence type="predicted"/>
<dbReference type="GO" id="GO:0046578">
    <property type="term" value="P:regulation of Ras protein signal transduction"/>
    <property type="evidence" value="ECO:0007669"/>
    <property type="project" value="TreeGrafter"/>
</dbReference>
<comment type="caution">
    <text evidence="2">The sequence shown here is derived from an EMBL/GenBank/DDBJ whole genome shotgun (WGS) entry which is preliminary data.</text>
</comment>
<dbReference type="PANTHER" id="PTHR11362:SF78">
    <property type="entry name" value="PROTEASE INHIBITOR"/>
    <property type="match status" value="1"/>
</dbReference>
<evidence type="ECO:0000313" key="3">
    <source>
        <dbReference type="Proteomes" id="UP000799772"/>
    </source>
</evidence>
<dbReference type="GO" id="GO:0005543">
    <property type="term" value="F:phospholipid binding"/>
    <property type="evidence" value="ECO:0007669"/>
    <property type="project" value="TreeGrafter"/>
</dbReference>
<gene>
    <name evidence="2" type="ORF">NA57DRAFT_55303</name>
</gene>
<keyword evidence="3" id="KW-1185">Reference proteome</keyword>
<dbReference type="GO" id="GO:0030414">
    <property type="term" value="F:peptidase inhibitor activity"/>
    <property type="evidence" value="ECO:0007669"/>
    <property type="project" value="TreeGrafter"/>
</dbReference>
<evidence type="ECO:0000256" key="1">
    <source>
        <dbReference type="SAM" id="MobiDB-lite"/>
    </source>
</evidence>
<dbReference type="SUPFAM" id="SSF49777">
    <property type="entry name" value="PEBP-like"/>
    <property type="match status" value="1"/>
</dbReference>
<dbReference type="InterPro" id="IPR008914">
    <property type="entry name" value="PEBP"/>
</dbReference>
<protein>
    <submittedName>
        <fullName evidence="2">PEBP-like protein</fullName>
    </submittedName>
</protein>
<dbReference type="Pfam" id="PF01161">
    <property type="entry name" value="PBP"/>
    <property type="match status" value="1"/>
</dbReference>
<evidence type="ECO:0000313" key="2">
    <source>
        <dbReference type="EMBL" id="KAF2099332.1"/>
    </source>
</evidence>
<name>A0A9P4IIY4_9PEZI</name>
<feature type="region of interest" description="Disordered" evidence="1">
    <location>
        <begin position="32"/>
        <end position="52"/>
    </location>
</feature>
<sequence>MAPQAASVTNLLSSLANQEHAPLRIHFPETTIQKPGSSVTKPASKPSPTLSISSTITANKPATQKYAAIAIDLDAPFRSFAFLSPILHGIQLNLVAAGSADPEGFVKLEAEENQAPVVPWGPPNPPPISSAHRYVFLVWEQPDGMTVEKVKGTLNLKEPVSLGARIRWDEAGFEKKLGLGEVLAGNFFTCG</sequence>
<dbReference type="GO" id="GO:0030162">
    <property type="term" value="P:regulation of proteolysis"/>
    <property type="evidence" value="ECO:0007669"/>
    <property type="project" value="TreeGrafter"/>
</dbReference>
<accession>A0A9P4IIY4</accession>
<dbReference type="Proteomes" id="UP000799772">
    <property type="component" value="Unassembled WGS sequence"/>
</dbReference>
<dbReference type="OrthoDB" id="2506647at2759"/>
<feature type="compositionally biased region" description="Polar residues" evidence="1">
    <location>
        <begin position="32"/>
        <end position="41"/>
    </location>
</feature>
<dbReference type="InterPro" id="IPR035810">
    <property type="entry name" value="PEBP_euk"/>
</dbReference>
<dbReference type="EMBL" id="ML978125">
    <property type="protein sequence ID" value="KAF2099332.1"/>
    <property type="molecule type" value="Genomic_DNA"/>
</dbReference>
<dbReference type="InterPro" id="IPR036610">
    <property type="entry name" value="PEBP-like_sf"/>
</dbReference>
<dbReference type="PANTHER" id="PTHR11362">
    <property type="entry name" value="PHOSPHATIDYLETHANOLAMINE-BINDING PROTEIN"/>
    <property type="match status" value="1"/>
</dbReference>
<organism evidence="2 3">
    <name type="scientific">Rhizodiscina lignyota</name>
    <dbReference type="NCBI Taxonomy" id="1504668"/>
    <lineage>
        <taxon>Eukaryota</taxon>
        <taxon>Fungi</taxon>
        <taxon>Dikarya</taxon>
        <taxon>Ascomycota</taxon>
        <taxon>Pezizomycotina</taxon>
        <taxon>Dothideomycetes</taxon>
        <taxon>Pleosporomycetidae</taxon>
        <taxon>Aulographales</taxon>
        <taxon>Rhizodiscinaceae</taxon>
        <taxon>Rhizodiscina</taxon>
    </lineage>
</organism>
<dbReference type="CDD" id="cd00866">
    <property type="entry name" value="PEBP_euk"/>
    <property type="match status" value="1"/>
</dbReference>
<reference evidence="2" key="1">
    <citation type="journal article" date="2020" name="Stud. Mycol.">
        <title>101 Dothideomycetes genomes: a test case for predicting lifestyles and emergence of pathogens.</title>
        <authorList>
            <person name="Haridas S."/>
            <person name="Albert R."/>
            <person name="Binder M."/>
            <person name="Bloem J."/>
            <person name="Labutti K."/>
            <person name="Salamov A."/>
            <person name="Andreopoulos B."/>
            <person name="Baker S."/>
            <person name="Barry K."/>
            <person name="Bills G."/>
            <person name="Bluhm B."/>
            <person name="Cannon C."/>
            <person name="Castanera R."/>
            <person name="Culley D."/>
            <person name="Daum C."/>
            <person name="Ezra D."/>
            <person name="Gonzalez J."/>
            <person name="Henrissat B."/>
            <person name="Kuo A."/>
            <person name="Liang C."/>
            <person name="Lipzen A."/>
            <person name="Lutzoni F."/>
            <person name="Magnuson J."/>
            <person name="Mondo S."/>
            <person name="Nolan M."/>
            <person name="Ohm R."/>
            <person name="Pangilinan J."/>
            <person name="Park H.-J."/>
            <person name="Ramirez L."/>
            <person name="Alfaro M."/>
            <person name="Sun H."/>
            <person name="Tritt A."/>
            <person name="Yoshinaga Y."/>
            <person name="Zwiers L.-H."/>
            <person name="Turgeon B."/>
            <person name="Goodwin S."/>
            <person name="Spatafora J."/>
            <person name="Crous P."/>
            <person name="Grigoriev I."/>
        </authorList>
    </citation>
    <scope>NUCLEOTIDE SEQUENCE</scope>
    <source>
        <strain evidence="2">CBS 133067</strain>
    </source>
</reference>
<dbReference type="Gene3D" id="3.90.280.10">
    <property type="entry name" value="PEBP-like"/>
    <property type="match status" value="1"/>
</dbReference>